<dbReference type="Gene3D" id="2.40.50.140">
    <property type="entry name" value="Nucleic acid-binding proteins"/>
    <property type="match status" value="1"/>
</dbReference>
<evidence type="ECO:0000256" key="9">
    <source>
        <dbReference type="ARBA" id="ARBA00022842"/>
    </source>
</evidence>
<evidence type="ECO:0000313" key="16">
    <source>
        <dbReference type="Proteomes" id="UP000268094"/>
    </source>
</evidence>
<comment type="caution">
    <text evidence="15">The sequence shown here is derived from an EMBL/GenBank/DDBJ whole genome shotgun (WGS) entry which is preliminary data.</text>
</comment>
<dbReference type="Pfam" id="PF04679">
    <property type="entry name" value="DNA_ligase_A_C"/>
    <property type="match status" value="1"/>
</dbReference>
<keyword evidence="9" id="KW-0460">Magnesium</keyword>
<evidence type="ECO:0000256" key="11">
    <source>
        <dbReference type="ARBA" id="ARBA00023204"/>
    </source>
</evidence>
<evidence type="ECO:0000256" key="12">
    <source>
        <dbReference type="ARBA" id="ARBA00023306"/>
    </source>
</evidence>
<dbReference type="RefSeq" id="WP_120540767.1">
    <property type="nucleotide sequence ID" value="NZ_RAVZ01000063.1"/>
</dbReference>
<evidence type="ECO:0000256" key="8">
    <source>
        <dbReference type="ARBA" id="ARBA00022840"/>
    </source>
</evidence>
<evidence type="ECO:0000256" key="4">
    <source>
        <dbReference type="ARBA" id="ARBA00022705"/>
    </source>
</evidence>
<name>A0A3A8J4Q4_9BACT</name>
<dbReference type="PROSITE" id="PS50160">
    <property type="entry name" value="DNA_LIGASE_A3"/>
    <property type="match status" value="1"/>
</dbReference>
<dbReference type="GO" id="GO:0046872">
    <property type="term" value="F:metal ion binding"/>
    <property type="evidence" value="ECO:0007669"/>
    <property type="project" value="UniProtKB-KW"/>
</dbReference>
<dbReference type="InterPro" id="IPR012310">
    <property type="entry name" value="DNA_ligase_ATP-dep_cent"/>
</dbReference>
<dbReference type="Pfam" id="PF04675">
    <property type="entry name" value="DNA_ligase_A_N"/>
    <property type="match status" value="1"/>
</dbReference>
<evidence type="ECO:0000256" key="3">
    <source>
        <dbReference type="ARBA" id="ARBA00022618"/>
    </source>
</evidence>
<evidence type="ECO:0000256" key="10">
    <source>
        <dbReference type="ARBA" id="ARBA00023172"/>
    </source>
</evidence>
<evidence type="ECO:0000313" key="15">
    <source>
        <dbReference type="EMBL" id="RKG89866.1"/>
    </source>
</evidence>
<dbReference type="Gene3D" id="1.10.3260.10">
    <property type="entry name" value="DNA ligase, ATP-dependent, N-terminal domain"/>
    <property type="match status" value="1"/>
</dbReference>
<dbReference type="InterPro" id="IPR050191">
    <property type="entry name" value="ATP-dep_DNA_ligase"/>
</dbReference>
<dbReference type="GO" id="GO:0003910">
    <property type="term" value="F:DNA ligase (ATP) activity"/>
    <property type="evidence" value="ECO:0007669"/>
    <property type="project" value="UniProtKB-EC"/>
</dbReference>
<evidence type="ECO:0000256" key="7">
    <source>
        <dbReference type="ARBA" id="ARBA00022763"/>
    </source>
</evidence>
<evidence type="ECO:0000256" key="1">
    <source>
        <dbReference type="ARBA" id="ARBA00012727"/>
    </source>
</evidence>
<keyword evidence="3" id="KW-0132">Cell division</keyword>
<dbReference type="Gene3D" id="3.30.470.30">
    <property type="entry name" value="DNA ligase/mRNA capping enzyme"/>
    <property type="match status" value="1"/>
</dbReference>
<dbReference type="CDD" id="cd07897">
    <property type="entry name" value="Adenylation_DNA_ligase_Bac1"/>
    <property type="match status" value="1"/>
</dbReference>
<dbReference type="InterPro" id="IPR012309">
    <property type="entry name" value="DNA_ligase_ATP-dep_C"/>
</dbReference>
<sequence>MRRLADLYDTLDQTTSTNAKVEAMARYFRETPPEDAAWGLFFLTGQKLKRLLTSKLLVGWTQELTGISDWLFDEVYASVGDLAEVIALLLDGANLPPEHAEELPLSRWLEERLLPLRGLEASEQRERVVGWWKSMPRRELFLLNKMLTGELRVGVSNTLVVRAIAQVTGLPAPSVAHRLMGTWKPTPEFFAHLVATDVTDGHVSRPYPYYLASPLEQPPESLGELGDWLVEWKWDGIRGQLIRRQGDVFLWSRGEELITERFPEITEASRALPEGTVLDGEVMAYEDGVPLPFARLQRRIGRQKLTPKVLAEAPAAFVVYDLLEQDGKDVRDLPLRERRARLEALLKNHPLFPTSPSVTAPSWEALAELRKESRTRNVEGLMIKRLDSAYQTGRKRGDWWKWKIDPYTVDAVLLYAHPGHGRRSSLYTDYTFAVWSGENLLPVTKAYSGLTDEEIGRLDRWIRAHTREKFGPVRSVDPEQVFELHFEAIAPSPRHKSGIALRFPRIARWRADKTARDADTLDALKGLLHVAH</sequence>
<organism evidence="15 16">
    <name type="scientific">Corallococcus terminator</name>
    <dbReference type="NCBI Taxonomy" id="2316733"/>
    <lineage>
        <taxon>Bacteria</taxon>
        <taxon>Pseudomonadati</taxon>
        <taxon>Myxococcota</taxon>
        <taxon>Myxococcia</taxon>
        <taxon>Myxococcales</taxon>
        <taxon>Cystobacterineae</taxon>
        <taxon>Myxococcaceae</taxon>
        <taxon>Corallococcus</taxon>
    </lineage>
</organism>
<keyword evidence="6" id="KW-0547">Nucleotide-binding</keyword>
<keyword evidence="2 15" id="KW-0436">Ligase</keyword>
<keyword evidence="8" id="KW-0067">ATP-binding</keyword>
<dbReference type="NCBIfam" id="NF006701">
    <property type="entry name" value="PRK09247.1"/>
    <property type="match status" value="1"/>
</dbReference>
<dbReference type="SUPFAM" id="SSF117018">
    <property type="entry name" value="ATP-dependent DNA ligase DNA-binding domain"/>
    <property type="match status" value="1"/>
</dbReference>
<evidence type="ECO:0000256" key="2">
    <source>
        <dbReference type="ARBA" id="ARBA00022598"/>
    </source>
</evidence>
<dbReference type="Pfam" id="PF01068">
    <property type="entry name" value="DNA_ligase_A_M"/>
    <property type="match status" value="1"/>
</dbReference>
<dbReference type="PROSITE" id="PS00697">
    <property type="entry name" value="DNA_LIGASE_A1"/>
    <property type="match status" value="1"/>
</dbReference>
<proteinExistence type="predicted"/>
<keyword evidence="16" id="KW-1185">Reference proteome</keyword>
<keyword evidence="4" id="KW-0235">DNA replication</keyword>
<dbReference type="AlphaFoldDB" id="A0A3A8J4Q4"/>
<dbReference type="InterPro" id="IPR016059">
    <property type="entry name" value="DNA_ligase_ATP-dep_CS"/>
</dbReference>
<dbReference type="GO" id="GO:0006281">
    <property type="term" value="P:DNA repair"/>
    <property type="evidence" value="ECO:0007669"/>
    <property type="project" value="UniProtKB-KW"/>
</dbReference>
<keyword evidence="10" id="KW-0233">DNA recombination</keyword>
<dbReference type="InterPro" id="IPR012340">
    <property type="entry name" value="NA-bd_OB-fold"/>
</dbReference>
<dbReference type="PANTHER" id="PTHR45674:SF13">
    <property type="entry name" value="DNA LIGASE-RELATED"/>
    <property type="match status" value="1"/>
</dbReference>
<dbReference type="NCBIfam" id="TIGR04120">
    <property type="entry name" value="DNA_lig_bact"/>
    <property type="match status" value="1"/>
</dbReference>
<dbReference type="GO" id="GO:0003677">
    <property type="term" value="F:DNA binding"/>
    <property type="evidence" value="ECO:0007669"/>
    <property type="project" value="InterPro"/>
</dbReference>
<keyword evidence="5" id="KW-0479">Metal-binding</keyword>
<evidence type="ECO:0000256" key="5">
    <source>
        <dbReference type="ARBA" id="ARBA00022723"/>
    </source>
</evidence>
<keyword evidence="7" id="KW-0227">DNA damage</keyword>
<dbReference type="PANTHER" id="PTHR45674">
    <property type="entry name" value="DNA LIGASE 1/3 FAMILY MEMBER"/>
    <property type="match status" value="1"/>
</dbReference>
<dbReference type="GO" id="GO:0006260">
    <property type="term" value="P:DNA replication"/>
    <property type="evidence" value="ECO:0007669"/>
    <property type="project" value="UniProtKB-KW"/>
</dbReference>
<dbReference type="GO" id="GO:0051301">
    <property type="term" value="P:cell division"/>
    <property type="evidence" value="ECO:0007669"/>
    <property type="project" value="UniProtKB-KW"/>
</dbReference>
<keyword evidence="11" id="KW-0234">DNA repair</keyword>
<accession>A0A3A8J4Q4</accession>
<evidence type="ECO:0000259" key="14">
    <source>
        <dbReference type="PROSITE" id="PS50160"/>
    </source>
</evidence>
<dbReference type="OrthoDB" id="9767858at2"/>
<protein>
    <recommendedName>
        <fullName evidence="1">DNA ligase (ATP)</fullName>
        <ecNumber evidence="1">6.5.1.1</ecNumber>
    </recommendedName>
</protein>
<dbReference type="GO" id="GO:0006310">
    <property type="term" value="P:DNA recombination"/>
    <property type="evidence" value="ECO:0007669"/>
    <property type="project" value="UniProtKB-KW"/>
</dbReference>
<dbReference type="EMBL" id="RAVZ01000063">
    <property type="protein sequence ID" value="RKG89866.1"/>
    <property type="molecule type" value="Genomic_DNA"/>
</dbReference>
<dbReference type="InterPro" id="IPR012308">
    <property type="entry name" value="DNA_ligase_ATP-dep_N"/>
</dbReference>
<feature type="domain" description="ATP-dependent DNA ligase family profile" evidence="14">
    <location>
        <begin position="308"/>
        <end position="436"/>
    </location>
</feature>
<dbReference type="InterPro" id="IPR036599">
    <property type="entry name" value="DNA_ligase_N_sf"/>
</dbReference>
<evidence type="ECO:0000256" key="13">
    <source>
        <dbReference type="ARBA" id="ARBA00034003"/>
    </source>
</evidence>
<dbReference type="GO" id="GO:0005524">
    <property type="term" value="F:ATP binding"/>
    <property type="evidence" value="ECO:0007669"/>
    <property type="project" value="UniProtKB-KW"/>
</dbReference>
<dbReference type="InterPro" id="IPR026333">
    <property type="entry name" value="ATP_dep_DNA_lig_pp_1105_fam"/>
</dbReference>
<keyword evidence="12" id="KW-0131">Cell cycle</keyword>
<gene>
    <name evidence="15" type="ORF">D7V88_12005</name>
</gene>
<reference evidence="16" key="1">
    <citation type="submission" date="2018-09" db="EMBL/GenBank/DDBJ databases">
        <authorList>
            <person name="Livingstone P.G."/>
            <person name="Whitworth D.E."/>
        </authorList>
    </citation>
    <scope>NUCLEOTIDE SEQUENCE [LARGE SCALE GENOMIC DNA]</scope>
    <source>
        <strain evidence="16">CA054A</strain>
    </source>
</reference>
<dbReference type="Proteomes" id="UP000268094">
    <property type="component" value="Unassembled WGS sequence"/>
</dbReference>
<dbReference type="SUPFAM" id="SSF50249">
    <property type="entry name" value="Nucleic acid-binding proteins"/>
    <property type="match status" value="1"/>
</dbReference>
<evidence type="ECO:0000256" key="6">
    <source>
        <dbReference type="ARBA" id="ARBA00022741"/>
    </source>
</evidence>
<dbReference type="CDD" id="cd07972">
    <property type="entry name" value="OBF_DNA_ligase_Arch_LigB"/>
    <property type="match status" value="1"/>
</dbReference>
<dbReference type="EC" id="6.5.1.1" evidence="1"/>
<comment type="catalytic activity">
    <reaction evidence="13">
        <text>ATP + (deoxyribonucleotide)n-3'-hydroxyl + 5'-phospho-(deoxyribonucleotide)m = (deoxyribonucleotide)n+m + AMP + diphosphate.</text>
        <dbReference type="EC" id="6.5.1.1"/>
    </reaction>
</comment>
<dbReference type="SUPFAM" id="SSF56091">
    <property type="entry name" value="DNA ligase/mRNA capping enzyme, catalytic domain"/>
    <property type="match status" value="1"/>
</dbReference>